<gene>
    <name evidence="2" type="ORF">DM01DRAFT_1323561</name>
</gene>
<evidence type="ECO:0000313" key="2">
    <source>
        <dbReference type="EMBL" id="ORX52403.1"/>
    </source>
</evidence>
<keyword evidence="1" id="KW-0732">Signal</keyword>
<proteinExistence type="predicted"/>
<keyword evidence="3" id="KW-1185">Reference proteome</keyword>
<feature type="chain" id="PRO_5012530048" evidence="1">
    <location>
        <begin position="23"/>
        <end position="263"/>
    </location>
</feature>
<evidence type="ECO:0000256" key="1">
    <source>
        <dbReference type="SAM" id="SignalP"/>
    </source>
</evidence>
<reference evidence="2 3" key="1">
    <citation type="submission" date="2016-07" db="EMBL/GenBank/DDBJ databases">
        <title>Pervasive Adenine N6-methylation of Active Genes in Fungi.</title>
        <authorList>
            <consortium name="DOE Joint Genome Institute"/>
            <person name="Mondo S.J."/>
            <person name="Dannebaum R.O."/>
            <person name="Kuo R.C."/>
            <person name="Labutti K."/>
            <person name="Haridas S."/>
            <person name="Kuo A."/>
            <person name="Salamov A."/>
            <person name="Ahrendt S.R."/>
            <person name="Lipzen A."/>
            <person name="Sullivan W."/>
            <person name="Andreopoulos W.B."/>
            <person name="Clum A."/>
            <person name="Lindquist E."/>
            <person name="Daum C."/>
            <person name="Ramamoorthy G.K."/>
            <person name="Gryganskyi A."/>
            <person name="Culley D."/>
            <person name="Magnuson J.K."/>
            <person name="James T.Y."/>
            <person name="O'Malley M.A."/>
            <person name="Stajich J.E."/>
            <person name="Spatafora J.W."/>
            <person name="Visel A."/>
            <person name="Grigoriev I.V."/>
        </authorList>
    </citation>
    <scope>NUCLEOTIDE SEQUENCE [LARGE SCALE GENOMIC DNA]</scope>
    <source>
        <strain evidence="2 3">NRRL 3301</strain>
    </source>
</reference>
<sequence>MSLIARVVGILLLLLQISFINACEPPCRHAIAKAFSDQYRPLVHHLFAQLDLPLTRPIHYHALPESLVDAVPANELESMLTAAVRGNVKTFEQNTTDNLESEIYNVMFNEDKPFKGDCSSPPRLKRKMPPEGQSWTMEECELMNYRCGNPPSICHFLDLIKDRIVGRIQSVLRDSIVYGGPLYQPLGLDTKKAIQDTTIKYGGASLLKDQSIPAYTNDLIVSYRKALEAWVTDHVDSMCTNSAQATYCSGWEDELKIEILKWP</sequence>
<dbReference type="EMBL" id="MCGT01000018">
    <property type="protein sequence ID" value="ORX52403.1"/>
    <property type="molecule type" value="Genomic_DNA"/>
</dbReference>
<dbReference type="Proteomes" id="UP000242146">
    <property type="component" value="Unassembled WGS sequence"/>
</dbReference>
<protein>
    <submittedName>
        <fullName evidence="2">Uncharacterized protein</fullName>
    </submittedName>
</protein>
<name>A0A1X2GF71_9FUNG</name>
<dbReference type="OrthoDB" id="2324139at2759"/>
<feature type="signal peptide" evidence="1">
    <location>
        <begin position="1"/>
        <end position="22"/>
    </location>
</feature>
<accession>A0A1X2GF71</accession>
<comment type="caution">
    <text evidence="2">The sequence shown here is derived from an EMBL/GenBank/DDBJ whole genome shotgun (WGS) entry which is preliminary data.</text>
</comment>
<evidence type="ECO:0000313" key="3">
    <source>
        <dbReference type="Proteomes" id="UP000242146"/>
    </source>
</evidence>
<dbReference type="AlphaFoldDB" id="A0A1X2GF71"/>
<organism evidence="2 3">
    <name type="scientific">Hesseltinella vesiculosa</name>
    <dbReference type="NCBI Taxonomy" id="101127"/>
    <lineage>
        <taxon>Eukaryota</taxon>
        <taxon>Fungi</taxon>
        <taxon>Fungi incertae sedis</taxon>
        <taxon>Mucoromycota</taxon>
        <taxon>Mucoromycotina</taxon>
        <taxon>Mucoromycetes</taxon>
        <taxon>Mucorales</taxon>
        <taxon>Cunninghamellaceae</taxon>
        <taxon>Hesseltinella</taxon>
    </lineage>
</organism>